<dbReference type="AlphaFoldDB" id="A0A9E7QZD8"/>
<keyword evidence="2" id="KW-1185">Reference proteome</keyword>
<proteinExistence type="predicted"/>
<dbReference type="KEGG" id="ssai:N0B31_11840"/>
<evidence type="ECO:0000313" key="2">
    <source>
        <dbReference type="Proteomes" id="UP001057580"/>
    </source>
</evidence>
<evidence type="ECO:0000313" key="1">
    <source>
        <dbReference type="EMBL" id="UWM52841.1"/>
    </source>
</evidence>
<organism evidence="1 2">
    <name type="scientific">Salinirubellus salinus</name>
    <dbReference type="NCBI Taxonomy" id="1364945"/>
    <lineage>
        <taxon>Archaea</taxon>
        <taxon>Methanobacteriati</taxon>
        <taxon>Methanobacteriota</taxon>
        <taxon>Stenosarchaea group</taxon>
        <taxon>Halobacteria</taxon>
        <taxon>Halobacteriales</taxon>
        <taxon>Natronomonadaceae</taxon>
        <taxon>Salinirubellus</taxon>
    </lineage>
</organism>
<gene>
    <name evidence="1" type="ORF">N0B31_11840</name>
</gene>
<dbReference type="RefSeq" id="WP_260591836.1">
    <property type="nucleotide sequence ID" value="NZ_CP104003.1"/>
</dbReference>
<protein>
    <submittedName>
        <fullName evidence="1">Uncharacterized protein</fullName>
    </submittedName>
</protein>
<dbReference type="GeneID" id="74943124"/>
<sequence length="47" mass="5452">MSESEMEREGEFESVEFETGWFVVRERASRGENGQWLATRTPTTVDP</sequence>
<dbReference type="Proteomes" id="UP001057580">
    <property type="component" value="Chromosome"/>
</dbReference>
<name>A0A9E7QZD8_9EURY</name>
<dbReference type="EMBL" id="CP104003">
    <property type="protein sequence ID" value="UWM52841.1"/>
    <property type="molecule type" value="Genomic_DNA"/>
</dbReference>
<accession>A0A9E7QZD8</accession>
<reference evidence="1" key="1">
    <citation type="submission" date="2022-09" db="EMBL/GenBank/DDBJ databases">
        <title>Diverse halophilic archaea isolated from saline environments.</title>
        <authorList>
            <person name="Cui H.-L."/>
        </authorList>
    </citation>
    <scope>NUCLEOTIDE SEQUENCE</scope>
    <source>
        <strain evidence="1">ZS-35-S2</strain>
    </source>
</reference>